<protein>
    <submittedName>
        <fullName evidence="4">SH3 domain-containing protein</fullName>
    </submittedName>
</protein>
<accession>A0A5C6TXA5</accession>
<feature type="signal peptide" evidence="2">
    <location>
        <begin position="1"/>
        <end position="30"/>
    </location>
</feature>
<gene>
    <name evidence="4" type="ORF">FSC37_00205</name>
</gene>
<organism evidence="4 5">
    <name type="scientific">Piscinibacter aquaticus</name>
    <dbReference type="NCBI Taxonomy" id="392597"/>
    <lineage>
        <taxon>Bacteria</taxon>
        <taxon>Pseudomonadati</taxon>
        <taxon>Pseudomonadota</taxon>
        <taxon>Betaproteobacteria</taxon>
        <taxon>Burkholderiales</taxon>
        <taxon>Sphaerotilaceae</taxon>
        <taxon>Piscinibacter</taxon>
    </lineage>
</organism>
<evidence type="ECO:0000313" key="4">
    <source>
        <dbReference type="EMBL" id="TXC65133.1"/>
    </source>
</evidence>
<dbReference type="AlphaFoldDB" id="A0A5C6TXA5"/>
<dbReference type="InterPro" id="IPR003646">
    <property type="entry name" value="SH3-like_bac-type"/>
</dbReference>
<feature type="domain" description="SH3b" evidence="3">
    <location>
        <begin position="37"/>
        <end position="100"/>
    </location>
</feature>
<dbReference type="Pfam" id="PF06347">
    <property type="entry name" value="SH3_4"/>
    <property type="match status" value="1"/>
</dbReference>
<keyword evidence="2" id="KW-0732">Signal</keyword>
<feature type="chain" id="PRO_5022801198" evidence="2">
    <location>
        <begin position="31"/>
        <end position="258"/>
    </location>
</feature>
<dbReference type="PROSITE" id="PS51781">
    <property type="entry name" value="SH3B"/>
    <property type="match status" value="1"/>
</dbReference>
<proteinExistence type="predicted"/>
<dbReference type="SUPFAM" id="SSF56925">
    <property type="entry name" value="OMPA-like"/>
    <property type="match status" value="1"/>
</dbReference>
<dbReference type="Proteomes" id="UP000321832">
    <property type="component" value="Unassembled WGS sequence"/>
</dbReference>
<dbReference type="Gene3D" id="2.40.160.20">
    <property type="match status" value="1"/>
</dbReference>
<dbReference type="InterPro" id="IPR010466">
    <property type="entry name" value="DUF1058"/>
</dbReference>
<comment type="caution">
    <text evidence="4">The sequence shown here is derived from an EMBL/GenBank/DDBJ whole genome shotgun (WGS) entry which is preliminary data.</text>
</comment>
<dbReference type="EMBL" id="VOPW01000001">
    <property type="protein sequence ID" value="TXC65133.1"/>
    <property type="molecule type" value="Genomic_DNA"/>
</dbReference>
<reference evidence="4 5" key="1">
    <citation type="submission" date="2019-08" db="EMBL/GenBank/DDBJ databases">
        <authorList>
            <person name="Khan S.A."/>
            <person name="Jeon C.O."/>
            <person name="Jeong S.E."/>
        </authorList>
    </citation>
    <scope>NUCLEOTIDE SEQUENCE [LARGE SCALE GENOMIC DNA]</scope>
    <source>
        <strain evidence="5">IMCC1728</strain>
    </source>
</reference>
<dbReference type="InterPro" id="IPR011250">
    <property type="entry name" value="OMP/PagP_B-barrel"/>
</dbReference>
<dbReference type="Gene3D" id="2.30.30.40">
    <property type="entry name" value="SH3 Domains"/>
    <property type="match status" value="1"/>
</dbReference>
<keyword evidence="5" id="KW-1185">Reference proteome</keyword>
<sequence>MTVPMPRAARSLAAITLALTATLCSPLARAADEAPRSERLQVTDPYLEMRTGPGRGYPIHHVAAREEWVEISLRYTDWYKVRTENGKEGWVHRRQLVTTLTEAGVARSFRDIAFDDYLQRRAEFGAGWGHFKKEPMLKFWVGYKLSESIGIEGTVGQVQGVFSGTSFWHVNLQLEPFSDQRISPFFAAGVGSFRNIPNTSLVAAIPTDAKLANASVGVRYYLTERFVLRADYSIYTAFLNDTRSGEYRALTGGLSFFF</sequence>
<comment type="subcellular location">
    <subcellularLocation>
        <location evidence="1">Cell outer membrane</location>
    </subcellularLocation>
</comment>
<dbReference type="GO" id="GO:0009279">
    <property type="term" value="C:cell outer membrane"/>
    <property type="evidence" value="ECO:0007669"/>
    <property type="project" value="UniProtKB-SubCell"/>
</dbReference>
<evidence type="ECO:0000256" key="2">
    <source>
        <dbReference type="SAM" id="SignalP"/>
    </source>
</evidence>
<evidence type="ECO:0000313" key="5">
    <source>
        <dbReference type="Proteomes" id="UP000321832"/>
    </source>
</evidence>
<name>A0A5C6TXA5_9BURK</name>
<evidence type="ECO:0000259" key="3">
    <source>
        <dbReference type="PROSITE" id="PS51781"/>
    </source>
</evidence>
<evidence type="ECO:0000256" key="1">
    <source>
        <dbReference type="ARBA" id="ARBA00004442"/>
    </source>
</evidence>